<keyword evidence="2" id="KW-1185">Reference proteome</keyword>
<evidence type="ECO:0000313" key="1">
    <source>
        <dbReference type="EMBL" id="CAI9545269.1"/>
    </source>
</evidence>
<evidence type="ECO:0000313" key="2">
    <source>
        <dbReference type="Proteomes" id="UP001162483"/>
    </source>
</evidence>
<dbReference type="Proteomes" id="UP001162483">
    <property type="component" value="Unassembled WGS sequence"/>
</dbReference>
<reference evidence="1" key="1">
    <citation type="submission" date="2023-05" db="EMBL/GenBank/DDBJ databases">
        <authorList>
            <person name="Stuckert A."/>
        </authorList>
    </citation>
    <scope>NUCLEOTIDE SEQUENCE</scope>
</reference>
<gene>
    <name evidence="1" type="ORF">SPARVUS_LOCUS2633663</name>
</gene>
<organism evidence="1 2">
    <name type="scientific">Staurois parvus</name>
    <dbReference type="NCBI Taxonomy" id="386267"/>
    <lineage>
        <taxon>Eukaryota</taxon>
        <taxon>Metazoa</taxon>
        <taxon>Chordata</taxon>
        <taxon>Craniata</taxon>
        <taxon>Vertebrata</taxon>
        <taxon>Euteleostomi</taxon>
        <taxon>Amphibia</taxon>
        <taxon>Batrachia</taxon>
        <taxon>Anura</taxon>
        <taxon>Neobatrachia</taxon>
        <taxon>Ranoidea</taxon>
        <taxon>Ranidae</taxon>
        <taxon>Staurois</taxon>
    </lineage>
</organism>
<protein>
    <submittedName>
        <fullName evidence="1">Uncharacterized protein</fullName>
    </submittedName>
</protein>
<accession>A0ABN9BCE6</accession>
<name>A0ABN9BCE6_9NEOB</name>
<comment type="caution">
    <text evidence="1">The sequence shown here is derived from an EMBL/GenBank/DDBJ whole genome shotgun (WGS) entry which is preliminary data.</text>
</comment>
<proteinExistence type="predicted"/>
<sequence>MSCQSAPALPISAAHQCPSVLHISAHQHSLISAH</sequence>
<dbReference type="EMBL" id="CATNWA010003404">
    <property type="protein sequence ID" value="CAI9545269.1"/>
    <property type="molecule type" value="Genomic_DNA"/>
</dbReference>
<feature type="non-terminal residue" evidence="1">
    <location>
        <position position="34"/>
    </location>
</feature>